<dbReference type="Gene3D" id="3.10.310.30">
    <property type="match status" value="1"/>
</dbReference>
<organism evidence="3 4">
    <name type="scientific">Peptacetobacter hominis</name>
    <dbReference type="NCBI Taxonomy" id="2743610"/>
    <lineage>
        <taxon>Bacteria</taxon>
        <taxon>Bacillati</taxon>
        <taxon>Bacillota</taxon>
        <taxon>Clostridia</taxon>
        <taxon>Peptostreptococcales</taxon>
        <taxon>Peptostreptococcaceae</taxon>
        <taxon>Peptacetobacter</taxon>
    </lineage>
</organism>
<reference evidence="3 4" key="1">
    <citation type="submission" date="2019-02" db="EMBL/GenBank/DDBJ databases">
        <title>Peptostreptococcaceae bacterium ZHW00191 nov., a new bacterium isolated from the human gut.</title>
        <authorList>
            <person name="Zhou H.-W."/>
            <person name="Chen X.-J."/>
        </authorList>
    </citation>
    <scope>NUCLEOTIDE SEQUENCE [LARGE SCALE GENOMIC DNA]</scope>
    <source>
        <strain evidence="3 4">ZHW00191</strain>
    </source>
</reference>
<keyword evidence="4" id="KW-1185">Reference proteome</keyword>
<dbReference type="InterPro" id="IPR001667">
    <property type="entry name" value="DDH_dom"/>
</dbReference>
<dbReference type="Proteomes" id="UP000317863">
    <property type="component" value="Unassembled WGS sequence"/>
</dbReference>
<dbReference type="PANTHER" id="PTHR47618">
    <property type="entry name" value="BIFUNCTIONAL OLIGORIBONUCLEASE AND PAP PHOSPHATASE NRNA"/>
    <property type="match status" value="1"/>
</dbReference>
<evidence type="ECO:0000259" key="1">
    <source>
        <dbReference type="Pfam" id="PF01368"/>
    </source>
</evidence>
<dbReference type="GO" id="GO:0003676">
    <property type="term" value="F:nucleic acid binding"/>
    <property type="evidence" value="ECO:0007669"/>
    <property type="project" value="InterPro"/>
</dbReference>
<evidence type="ECO:0000259" key="2">
    <source>
        <dbReference type="Pfam" id="PF02272"/>
    </source>
</evidence>
<protein>
    <submittedName>
        <fullName evidence="3">Bifunctional oligoribonuclease/PAP phosphatase NrnA</fullName>
    </submittedName>
</protein>
<dbReference type="EMBL" id="SGJB01000015">
    <property type="protein sequence ID" value="TQQ84150.1"/>
    <property type="molecule type" value="Genomic_DNA"/>
</dbReference>
<dbReference type="SUPFAM" id="SSF64182">
    <property type="entry name" value="DHH phosphoesterases"/>
    <property type="match status" value="1"/>
</dbReference>
<dbReference type="PANTHER" id="PTHR47618:SF1">
    <property type="entry name" value="BIFUNCTIONAL OLIGORIBONUCLEASE AND PAP PHOSPHATASE NRNA"/>
    <property type="match status" value="1"/>
</dbReference>
<dbReference type="Gene3D" id="3.90.1640.10">
    <property type="entry name" value="inorganic pyrophosphatase (n-terminal core)"/>
    <property type="match status" value="1"/>
</dbReference>
<evidence type="ECO:0000313" key="4">
    <source>
        <dbReference type="Proteomes" id="UP000317863"/>
    </source>
</evidence>
<feature type="domain" description="DHHA1" evidence="2">
    <location>
        <begin position="262"/>
        <end position="344"/>
    </location>
</feature>
<dbReference type="Pfam" id="PF01368">
    <property type="entry name" value="DHH"/>
    <property type="match status" value="1"/>
</dbReference>
<proteinExistence type="predicted"/>
<accession>A0A544QTY5</accession>
<name>A0A544QTY5_9FIRM</name>
<evidence type="ECO:0000313" key="3">
    <source>
        <dbReference type="EMBL" id="TQQ84150.1"/>
    </source>
</evidence>
<sequence length="348" mass="39305">MKKIPQKWKKTRMKQMNKFKDVMDNILSEIDKGSKFVLTSHVSPDGDNLGSTLAMYRFLNKTGKNVYYVLDDDIPSGLSFLAENIEKLSSSQFDDNNYIFISLDCGDIGRVCVSEEIIKNAEKRICIDHHYSNKGDFSDINYIDVDASSTCELVFNLLRRYEENMKTEIIDSETATLLYAGLLTDTGNFQYSNTHPSSFEMAKVLLERNADRDRVVQKIYQSNSFAYYRILGDALGTLEITDSKVENARVASITVSIDMMKKHGIGYNEIDSITPYTRDIENVEVGIFLKERKPGEIKISLRSKNFVDVSKIAAAFNGGGHVRAAGCTINDSIENARKIITDYVLNSF</sequence>
<feature type="domain" description="DDH" evidence="1">
    <location>
        <begin position="35"/>
        <end position="181"/>
    </location>
</feature>
<dbReference type="OrthoDB" id="9803668at2"/>
<dbReference type="Pfam" id="PF02272">
    <property type="entry name" value="DHHA1"/>
    <property type="match status" value="1"/>
</dbReference>
<gene>
    <name evidence="3" type="ORF">EXD82_08045</name>
</gene>
<comment type="caution">
    <text evidence="3">The sequence shown here is derived from an EMBL/GenBank/DDBJ whole genome shotgun (WGS) entry which is preliminary data.</text>
</comment>
<dbReference type="InterPro" id="IPR003156">
    <property type="entry name" value="DHHA1_dom"/>
</dbReference>
<dbReference type="AlphaFoldDB" id="A0A544QTY5"/>
<dbReference type="InterPro" id="IPR038763">
    <property type="entry name" value="DHH_sf"/>
</dbReference>
<dbReference type="InterPro" id="IPR051319">
    <property type="entry name" value="Oligoribo/pAp-PDE_c-di-AMP_PDE"/>
</dbReference>